<keyword evidence="2" id="KW-0227">DNA damage</keyword>
<keyword evidence="3" id="KW-0234">DNA repair</keyword>
<dbReference type="GO" id="GO:0006285">
    <property type="term" value="P:base-excision repair, AP site formation"/>
    <property type="evidence" value="ECO:0007669"/>
    <property type="project" value="TreeGrafter"/>
</dbReference>
<dbReference type="InterPro" id="IPR011257">
    <property type="entry name" value="DNA_glycosylase"/>
</dbReference>
<evidence type="ECO:0000256" key="1">
    <source>
        <dbReference type="ARBA" id="ARBA00010817"/>
    </source>
</evidence>
<dbReference type="CDD" id="cd00056">
    <property type="entry name" value="ENDO3c"/>
    <property type="match status" value="1"/>
</dbReference>
<dbReference type="GO" id="GO:0008725">
    <property type="term" value="F:DNA-3-methyladenine glycosylase activity"/>
    <property type="evidence" value="ECO:0007669"/>
    <property type="project" value="TreeGrafter"/>
</dbReference>
<comment type="caution">
    <text evidence="5">The sequence shown here is derived from an EMBL/GenBank/DDBJ whole genome shotgun (WGS) entry which is preliminary data.</text>
</comment>
<organism evidence="5 6">
    <name type="scientific">Natronoarchaeum mannanilyticum</name>
    <dbReference type="NCBI Taxonomy" id="926360"/>
    <lineage>
        <taxon>Archaea</taxon>
        <taxon>Methanobacteriati</taxon>
        <taxon>Methanobacteriota</taxon>
        <taxon>Stenosarchaea group</taxon>
        <taxon>Halobacteria</taxon>
        <taxon>Halobacteriales</taxon>
        <taxon>Natronoarchaeaceae</taxon>
    </lineage>
</organism>
<gene>
    <name evidence="5" type="ORF">GCM10009020_32780</name>
</gene>
<accession>A0AAV3TDQ5</accession>
<protein>
    <submittedName>
        <fullName evidence="5">DNA-3-methyladenine glycosylase</fullName>
    </submittedName>
</protein>
<dbReference type="PANTHER" id="PTHR43003:SF5">
    <property type="entry name" value="DNA-3-METHYLADENINE GLYCOSYLASE"/>
    <property type="match status" value="1"/>
</dbReference>
<dbReference type="InterPro" id="IPR003265">
    <property type="entry name" value="HhH-GPD_domain"/>
</dbReference>
<dbReference type="PANTHER" id="PTHR43003">
    <property type="entry name" value="DNA-3-METHYLADENINE GLYCOSYLASE"/>
    <property type="match status" value="1"/>
</dbReference>
<dbReference type="GO" id="GO:0043916">
    <property type="term" value="F:DNA-7-methylguanine glycosylase activity"/>
    <property type="evidence" value="ECO:0007669"/>
    <property type="project" value="TreeGrafter"/>
</dbReference>
<sequence>MSERAVFDDAESVLRDDPVMAELIDRHGPVDLAPADSEFRRLIVSIVNQQLSTASARAVRERAFELIGEPITPDAVLAAEEAALREAGLSNSKIEYVRNCARAFRERDLTRDGLYEYGDDEVIDLLTEIRGVGAWTARMYLIFALGREDVLPLGDLAVRRGIDQLYGTGDATMDRSEMRSIAEAWRPYRSVATRYVWLEYEDD</sequence>
<dbReference type="Pfam" id="PF00730">
    <property type="entry name" value="HhH-GPD"/>
    <property type="match status" value="1"/>
</dbReference>
<dbReference type="InterPro" id="IPR051912">
    <property type="entry name" value="Alkylbase_DNA_Glycosylase/TA"/>
</dbReference>
<comment type="similarity">
    <text evidence="1">Belongs to the alkylbase DNA glycosidase AlkA family.</text>
</comment>
<evidence type="ECO:0000256" key="3">
    <source>
        <dbReference type="ARBA" id="ARBA00023204"/>
    </source>
</evidence>
<dbReference type="GO" id="GO:0006307">
    <property type="term" value="P:DNA alkylation repair"/>
    <property type="evidence" value="ECO:0007669"/>
    <property type="project" value="TreeGrafter"/>
</dbReference>
<dbReference type="SUPFAM" id="SSF48150">
    <property type="entry name" value="DNA-glycosylase"/>
    <property type="match status" value="1"/>
</dbReference>
<dbReference type="Gene3D" id="1.10.340.30">
    <property type="entry name" value="Hypothetical protein, domain 2"/>
    <property type="match status" value="1"/>
</dbReference>
<dbReference type="GO" id="GO:0032993">
    <property type="term" value="C:protein-DNA complex"/>
    <property type="evidence" value="ECO:0007669"/>
    <property type="project" value="TreeGrafter"/>
</dbReference>
<feature type="domain" description="HhH-GPD" evidence="4">
    <location>
        <begin position="47"/>
        <end position="201"/>
    </location>
</feature>
<evidence type="ECO:0000313" key="6">
    <source>
        <dbReference type="Proteomes" id="UP001500420"/>
    </source>
</evidence>
<dbReference type="Proteomes" id="UP001500420">
    <property type="component" value="Unassembled WGS sequence"/>
</dbReference>
<evidence type="ECO:0000313" key="5">
    <source>
        <dbReference type="EMBL" id="GAA0681204.1"/>
    </source>
</evidence>
<name>A0AAV3TDQ5_9EURY</name>
<dbReference type="SMART" id="SM00478">
    <property type="entry name" value="ENDO3c"/>
    <property type="match status" value="1"/>
</dbReference>
<reference evidence="5 6" key="1">
    <citation type="journal article" date="2019" name="Int. J. Syst. Evol. Microbiol.">
        <title>The Global Catalogue of Microorganisms (GCM) 10K type strain sequencing project: providing services to taxonomists for standard genome sequencing and annotation.</title>
        <authorList>
            <consortium name="The Broad Institute Genomics Platform"/>
            <consortium name="The Broad Institute Genome Sequencing Center for Infectious Disease"/>
            <person name="Wu L."/>
            <person name="Ma J."/>
        </authorList>
    </citation>
    <scope>NUCLEOTIDE SEQUENCE [LARGE SCALE GENOMIC DNA]</scope>
    <source>
        <strain evidence="5 6">JCM 16328</strain>
    </source>
</reference>
<proteinExistence type="inferred from homology"/>
<keyword evidence="6" id="KW-1185">Reference proteome</keyword>
<evidence type="ECO:0000256" key="2">
    <source>
        <dbReference type="ARBA" id="ARBA00022763"/>
    </source>
</evidence>
<dbReference type="AlphaFoldDB" id="A0AAV3TDQ5"/>
<dbReference type="GO" id="GO:0032131">
    <property type="term" value="F:alkylated DNA binding"/>
    <property type="evidence" value="ECO:0007669"/>
    <property type="project" value="TreeGrafter"/>
</dbReference>
<dbReference type="FunFam" id="1.10.340.30:FF:000004">
    <property type="entry name" value="DNA-3-methyladenine glycosylase II"/>
    <property type="match status" value="1"/>
</dbReference>
<dbReference type="Gene3D" id="1.10.1670.40">
    <property type="match status" value="1"/>
</dbReference>
<evidence type="ECO:0000259" key="4">
    <source>
        <dbReference type="SMART" id="SM00478"/>
    </source>
</evidence>
<dbReference type="EMBL" id="BAAADV010000007">
    <property type="protein sequence ID" value="GAA0681204.1"/>
    <property type="molecule type" value="Genomic_DNA"/>
</dbReference>